<dbReference type="EMBL" id="KN847499">
    <property type="protein sequence ID" value="KIW11150.1"/>
    <property type="molecule type" value="Genomic_DNA"/>
</dbReference>
<evidence type="ECO:0000313" key="2">
    <source>
        <dbReference type="EMBL" id="KIW11150.1"/>
    </source>
</evidence>
<proteinExistence type="predicted"/>
<reference evidence="2 3" key="1">
    <citation type="submission" date="2015-01" db="EMBL/GenBank/DDBJ databases">
        <title>The Genome Sequence of Exophiala spinifera CBS89968.</title>
        <authorList>
            <consortium name="The Broad Institute Genomics Platform"/>
            <person name="Cuomo C."/>
            <person name="de Hoog S."/>
            <person name="Gorbushina A."/>
            <person name="Stielow B."/>
            <person name="Teixiera M."/>
            <person name="Abouelleil A."/>
            <person name="Chapman S.B."/>
            <person name="Priest M."/>
            <person name="Young S.K."/>
            <person name="Wortman J."/>
            <person name="Nusbaum C."/>
            <person name="Birren B."/>
        </authorList>
    </citation>
    <scope>NUCLEOTIDE SEQUENCE [LARGE SCALE GENOMIC DNA]</scope>
    <source>
        <strain evidence="2 3">CBS 89968</strain>
    </source>
</reference>
<dbReference type="GeneID" id="27337533"/>
<organism evidence="2 3">
    <name type="scientific">Exophiala spinifera</name>
    <dbReference type="NCBI Taxonomy" id="91928"/>
    <lineage>
        <taxon>Eukaryota</taxon>
        <taxon>Fungi</taxon>
        <taxon>Dikarya</taxon>
        <taxon>Ascomycota</taxon>
        <taxon>Pezizomycotina</taxon>
        <taxon>Eurotiomycetes</taxon>
        <taxon>Chaetothyriomycetidae</taxon>
        <taxon>Chaetothyriales</taxon>
        <taxon>Herpotrichiellaceae</taxon>
        <taxon>Exophiala</taxon>
    </lineage>
</organism>
<dbReference type="Proteomes" id="UP000053328">
    <property type="component" value="Unassembled WGS sequence"/>
</dbReference>
<dbReference type="STRING" id="91928.A0A0D2AXI0"/>
<feature type="compositionally biased region" description="Basic and acidic residues" evidence="1">
    <location>
        <begin position="42"/>
        <end position="53"/>
    </location>
</feature>
<sequence>MAPFIARLQYLTTRKLWPFSLAPLSQSLRRDVPYPKLQAMRRTVERSSHDRHTNPGGTIRVSKGKRENDVVIQELSHPVSEAKKRRILLREDPIAVDNFKDFDAAISYQCGDGMYF</sequence>
<feature type="region of interest" description="Disordered" evidence="1">
    <location>
        <begin position="42"/>
        <end position="63"/>
    </location>
</feature>
<dbReference type="RefSeq" id="XP_016231366.1">
    <property type="nucleotide sequence ID" value="XM_016384764.1"/>
</dbReference>
<keyword evidence="3" id="KW-1185">Reference proteome</keyword>
<evidence type="ECO:0000256" key="1">
    <source>
        <dbReference type="SAM" id="MobiDB-lite"/>
    </source>
</evidence>
<accession>A0A0D2AXI0</accession>
<dbReference type="HOGENOM" id="CLU_2096903_0_0_1"/>
<dbReference type="VEuPathDB" id="FungiDB:PV08_10450"/>
<name>A0A0D2AXI0_9EURO</name>
<dbReference type="AlphaFoldDB" id="A0A0D2AXI0"/>
<protein>
    <submittedName>
        <fullName evidence="2">Uncharacterized protein</fullName>
    </submittedName>
</protein>
<evidence type="ECO:0000313" key="3">
    <source>
        <dbReference type="Proteomes" id="UP000053328"/>
    </source>
</evidence>
<dbReference type="OrthoDB" id="206201at2759"/>
<gene>
    <name evidence="2" type="ORF">PV08_10450</name>
</gene>